<accession>A0AAN9VI95</accession>
<feature type="region of interest" description="Disordered" evidence="1">
    <location>
        <begin position="15"/>
        <end position="49"/>
    </location>
</feature>
<dbReference type="Proteomes" id="UP001378592">
    <property type="component" value="Unassembled WGS sequence"/>
</dbReference>
<gene>
    <name evidence="2" type="ORF">R5R35_002337</name>
</gene>
<protein>
    <submittedName>
        <fullName evidence="2">Uncharacterized protein</fullName>
    </submittedName>
</protein>
<comment type="caution">
    <text evidence="2">The sequence shown here is derived from an EMBL/GenBank/DDBJ whole genome shotgun (WGS) entry which is preliminary data.</text>
</comment>
<evidence type="ECO:0000313" key="3">
    <source>
        <dbReference type="Proteomes" id="UP001378592"/>
    </source>
</evidence>
<evidence type="ECO:0000256" key="1">
    <source>
        <dbReference type="SAM" id="MobiDB-lite"/>
    </source>
</evidence>
<keyword evidence="3" id="KW-1185">Reference proteome</keyword>
<organism evidence="2 3">
    <name type="scientific">Gryllus longicercus</name>
    <dbReference type="NCBI Taxonomy" id="2509291"/>
    <lineage>
        <taxon>Eukaryota</taxon>
        <taxon>Metazoa</taxon>
        <taxon>Ecdysozoa</taxon>
        <taxon>Arthropoda</taxon>
        <taxon>Hexapoda</taxon>
        <taxon>Insecta</taxon>
        <taxon>Pterygota</taxon>
        <taxon>Neoptera</taxon>
        <taxon>Polyneoptera</taxon>
        <taxon>Orthoptera</taxon>
        <taxon>Ensifera</taxon>
        <taxon>Gryllidea</taxon>
        <taxon>Grylloidea</taxon>
        <taxon>Gryllidae</taxon>
        <taxon>Gryllinae</taxon>
        <taxon>Gryllus</taxon>
    </lineage>
</organism>
<dbReference type="EMBL" id="JAZDUA010000176">
    <property type="protein sequence ID" value="KAK7865459.1"/>
    <property type="molecule type" value="Genomic_DNA"/>
</dbReference>
<dbReference type="AlphaFoldDB" id="A0AAN9VI95"/>
<name>A0AAN9VI95_9ORTH</name>
<evidence type="ECO:0000313" key="2">
    <source>
        <dbReference type="EMBL" id="KAK7865459.1"/>
    </source>
</evidence>
<reference evidence="2 3" key="1">
    <citation type="submission" date="2024-03" db="EMBL/GenBank/DDBJ databases">
        <title>The genome assembly and annotation of the cricket Gryllus longicercus Weissman &amp; Gray.</title>
        <authorList>
            <person name="Szrajer S."/>
            <person name="Gray D."/>
            <person name="Ylla G."/>
        </authorList>
    </citation>
    <scope>NUCLEOTIDE SEQUENCE [LARGE SCALE GENOMIC DNA]</scope>
    <source>
        <strain evidence="2">DAG 2021-001</strain>
        <tissue evidence="2">Whole body minus gut</tissue>
    </source>
</reference>
<sequence>MLRYVKTSLCKLLQDDQARETSPPRPRINAQDDDDEEGRAATPPTTPWRENDVVTRIKKRRTRNGHRALAAVADLQGYWIDGHFVIKVLTVIRAVRDECEQCVQKFTFRPPRPFHTLSRDDKRQVWWIKRCHHATPPWSSGRYDYGDRTFVMMKAFEGVSTIYVKGGQKKEWLQEVLQGKDIFDLESFGCPPLHECLRKYREHYACGDVSLAGQHVIALYEWMSVHRPDLLHHDVVERDM</sequence>
<proteinExistence type="predicted"/>